<organism evidence="1 2">
    <name type="scientific">Pollutimonas nitritireducens</name>
    <dbReference type="NCBI Taxonomy" id="2045209"/>
    <lineage>
        <taxon>Bacteria</taxon>
        <taxon>Pseudomonadati</taxon>
        <taxon>Pseudomonadota</taxon>
        <taxon>Betaproteobacteria</taxon>
        <taxon>Burkholderiales</taxon>
        <taxon>Alcaligenaceae</taxon>
        <taxon>Pollutimonas</taxon>
    </lineage>
</organism>
<gene>
    <name evidence="1" type="ORF">CR155_11470</name>
</gene>
<sequence>MVLPRVWTDYTFSCIYGVVCGKSPDRGIGIVLFAYLIPDRYHDSIQGKALAGIDFILEELPDGDIILKRAIVIPARSKKQILATWKTA</sequence>
<reference evidence="1 2" key="1">
    <citation type="submission" date="2017-10" db="EMBL/GenBank/DDBJ databases">
        <title>Two draft genome sequences of Pusillimonas sp. strains isolated from a nitrate- and radionuclide-contaminated groundwater in Russia.</title>
        <authorList>
            <person name="Grouzdev D.S."/>
            <person name="Tourova T.P."/>
            <person name="Goeva M.A."/>
            <person name="Babich T.L."/>
            <person name="Sokolova D.S."/>
            <person name="Abdullin R."/>
            <person name="Poltaraus A.B."/>
            <person name="Toshchakov S.V."/>
            <person name="Nazina T.N."/>
        </authorList>
    </citation>
    <scope>NUCLEOTIDE SEQUENCE [LARGE SCALE GENOMIC DNA]</scope>
    <source>
        <strain evidence="1 2">JR1/69-2-13</strain>
    </source>
</reference>
<proteinExistence type="predicted"/>
<evidence type="ECO:0000313" key="2">
    <source>
        <dbReference type="Proteomes" id="UP000234328"/>
    </source>
</evidence>
<evidence type="ECO:0000313" key="1">
    <source>
        <dbReference type="EMBL" id="PLC53461.1"/>
    </source>
</evidence>
<accession>A0A2N4UEK9</accession>
<comment type="caution">
    <text evidence="1">The sequence shown here is derived from an EMBL/GenBank/DDBJ whole genome shotgun (WGS) entry which is preliminary data.</text>
</comment>
<keyword evidence="2" id="KW-1185">Reference proteome</keyword>
<dbReference type="EMBL" id="PDNV01000007">
    <property type="protein sequence ID" value="PLC53461.1"/>
    <property type="molecule type" value="Genomic_DNA"/>
</dbReference>
<protein>
    <submittedName>
        <fullName evidence="1">Uncharacterized protein</fullName>
    </submittedName>
</protein>
<dbReference type="AlphaFoldDB" id="A0A2N4UEK9"/>
<dbReference type="Proteomes" id="UP000234328">
    <property type="component" value="Unassembled WGS sequence"/>
</dbReference>
<name>A0A2N4UEK9_9BURK</name>